<dbReference type="PANTHER" id="PTHR37423:SF2">
    <property type="entry name" value="MEMBRANE-BOUND LYTIC MUREIN TRANSGLYCOSYLASE C"/>
    <property type="match status" value="1"/>
</dbReference>
<evidence type="ECO:0000256" key="1">
    <source>
        <dbReference type="SAM" id="Coils"/>
    </source>
</evidence>
<dbReference type="EMBL" id="FOGL01000001">
    <property type="protein sequence ID" value="SER17331.1"/>
    <property type="molecule type" value="Genomic_DNA"/>
</dbReference>
<dbReference type="Gene3D" id="1.10.530.10">
    <property type="match status" value="1"/>
</dbReference>
<reference evidence="3 4" key="1">
    <citation type="submission" date="2016-10" db="EMBL/GenBank/DDBJ databases">
        <authorList>
            <person name="de Groot N.N."/>
        </authorList>
    </citation>
    <scope>NUCLEOTIDE SEQUENCE [LARGE SCALE GENOMIC DNA]</scope>
    <source>
        <strain evidence="3 4">CGMCC 1.7727</strain>
    </source>
</reference>
<dbReference type="InterPro" id="IPR023346">
    <property type="entry name" value="Lysozyme-like_dom_sf"/>
</dbReference>
<gene>
    <name evidence="3" type="ORF">SAMN04487944_101502</name>
</gene>
<dbReference type="STRING" id="531814.SAMN04487944_101502"/>
<sequence length="234" mass="27195">MVKKLLWVMTCFVFLIAGFSMYKITQYKAQIDNLKVDKVELTNKISQMETQTAYLLNNNPTKLDSSNFESWSNYFETAEIMVKDSGGNFLRPWATFLVKEAEKYDIDPFLVYELLKVESGATFNPTLIGPKTRYGHAHGLAQFMKNTAPWVADMAKLPYEDELLYDPYYSIKLSLVYLDYLYDQYQNWDETLTAYHRGMTGMKRYKLKNGHAKSEYALMIQTNAEKHDLLAIAK</sequence>
<keyword evidence="4" id="KW-1185">Reference proteome</keyword>
<organism evidence="3 4">
    <name type="scientific">Gracilibacillus ureilyticus</name>
    <dbReference type="NCBI Taxonomy" id="531814"/>
    <lineage>
        <taxon>Bacteria</taxon>
        <taxon>Bacillati</taxon>
        <taxon>Bacillota</taxon>
        <taxon>Bacilli</taxon>
        <taxon>Bacillales</taxon>
        <taxon>Bacillaceae</taxon>
        <taxon>Gracilibacillus</taxon>
    </lineage>
</organism>
<dbReference type="Proteomes" id="UP000199687">
    <property type="component" value="Unassembled WGS sequence"/>
</dbReference>
<evidence type="ECO:0000313" key="3">
    <source>
        <dbReference type="EMBL" id="SER17331.1"/>
    </source>
</evidence>
<feature type="coiled-coil region" evidence="1">
    <location>
        <begin position="24"/>
        <end position="51"/>
    </location>
</feature>
<dbReference type="AlphaFoldDB" id="A0A1H9M105"/>
<dbReference type="Pfam" id="PF01464">
    <property type="entry name" value="SLT"/>
    <property type="match status" value="1"/>
</dbReference>
<dbReference type="SUPFAM" id="SSF53955">
    <property type="entry name" value="Lysozyme-like"/>
    <property type="match status" value="1"/>
</dbReference>
<dbReference type="InterPro" id="IPR008258">
    <property type="entry name" value="Transglycosylase_SLT_dom_1"/>
</dbReference>
<name>A0A1H9M105_9BACI</name>
<feature type="domain" description="Transglycosylase SLT" evidence="2">
    <location>
        <begin position="99"/>
        <end position="214"/>
    </location>
</feature>
<proteinExistence type="predicted"/>
<evidence type="ECO:0000313" key="4">
    <source>
        <dbReference type="Proteomes" id="UP000199687"/>
    </source>
</evidence>
<evidence type="ECO:0000259" key="2">
    <source>
        <dbReference type="Pfam" id="PF01464"/>
    </source>
</evidence>
<dbReference type="PANTHER" id="PTHR37423">
    <property type="entry name" value="SOLUBLE LYTIC MUREIN TRANSGLYCOSYLASE-RELATED"/>
    <property type="match status" value="1"/>
</dbReference>
<accession>A0A1H9M105</accession>
<keyword evidence="1" id="KW-0175">Coiled coil</keyword>
<protein>
    <submittedName>
        <fullName evidence="3">Transglycosylase SLT domain-containing protein</fullName>
    </submittedName>
</protein>